<dbReference type="EMBL" id="JBBHLD010000009">
    <property type="protein sequence ID" value="MEJ5905615.1"/>
    <property type="molecule type" value="Genomic_DNA"/>
</dbReference>
<dbReference type="SUPFAM" id="SSF56935">
    <property type="entry name" value="Porins"/>
    <property type="match status" value="1"/>
</dbReference>
<gene>
    <name evidence="6" type="ORF">V7V80_13075</name>
</gene>
<comment type="similarity">
    <text evidence="1">Belongs to the outer membrane porin (Opr) (TC 1.B.25) family.</text>
</comment>
<accession>A0ABU8R6Y5</accession>
<dbReference type="RefSeq" id="WP_339549452.1">
    <property type="nucleotide sequence ID" value="NZ_JBBHLD010000009.1"/>
</dbReference>
<evidence type="ECO:0000313" key="7">
    <source>
        <dbReference type="Proteomes" id="UP001377692"/>
    </source>
</evidence>
<proteinExistence type="inferred from homology"/>
<evidence type="ECO:0000256" key="4">
    <source>
        <dbReference type="SAM" id="MobiDB-lite"/>
    </source>
</evidence>
<dbReference type="InterPro" id="IPR023614">
    <property type="entry name" value="Porin_dom_sf"/>
</dbReference>
<evidence type="ECO:0000256" key="3">
    <source>
        <dbReference type="ARBA" id="ARBA00022729"/>
    </source>
</evidence>
<evidence type="ECO:0000256" key="5">
    <source>
        <dbReference type="SAM" id="SignalP"/>
    </source>
</evidence>
<organism evidence="6 7">
    <name type="scientific">Pseudomonas kermanshahensis</name>
    <dbReference type="NCBI Taxonomy" id="2745482"/>
    <lineage>
        <taxon>Bacteria</taxon>
        <taxon>Pseudomonadati</taxon>
        <taxon>Pseudomonadota</taxon>
        <taxon>Gammaproteobacteria</taxon>
        <taxon>Pseudomonadales</taxon>
        <taxon>Pseudomonadaceae</taxon>
        <taxon>Pseudomonas</taxon>
    </lineage>
</organism>
<feature type="region of interest" description="Disordered" evidence="4">
    <location>
        <begin position="98"/>
        <end position="130"/>
    </location>
</feature>
<feature type="signal peptide" evidence="5">
    <location>
        <begin position="1"/>
        <end position="26"/>
    </location>
</feature>
<dbReference type="Proteomes" id="UP001377692">
    <property type="component" value="Unassembled WGS sequence"/>
</dbReference>
<reference evidence="6 7" key="1">
    <citation type="submission" date="2024-02" db="EMBL/GenBank/DDBJ databases">
        <title>Identification of pathogenicity and growth-promoting functions of Pseudomonas putida variants.</title>
        <authorList>
            <person name="Sun J."/>
        </authorList>
    </citation>
    <scope>NUCLEOTIDE SEQUENCE [LARGE SCALE GENOMIC DNA]</scope>
    <source>
        <strain evidence="6 7">A04</strain>
    </source>
</reference>
<feature type="chain" id="PRO_5045648848" evidence="5">
    <location>
        <begin position="27"/>
        <end position="448"/>
    </location>
</feature>
<name>A0ABU8R6Y5_9PSED</name>
<evidence type="ECO:0000256" key="2">
    <source>
        <dbReference type="ARBA" id="ARBA00022448"/>
    </source>
</evidence>
<evidence type="ECO:0000256" key="1">
    <source>
        <dbReference type="ARBA" id="ARBA00009075"/>
    </source>
</evidence>
<comment type="caution">
    <text evidence="6">The sequence shown here is derived from an EMBL/GenBank/DDBJ whole genome shotgun (WGS) entry which is preliminary data.</text>
</comment>
<dbReference type="InterPro" id="IPR005318">
    <property type="entry name" value="OM_porin_bac"/>
</dbReference>
<evidence type="ECO:0000313" key="6">
    <source>
        <dbReference type="EMBL" id="MEJ5905615.1"/>
    </source>
</evidence>
<keyword evidence="3 5" id="KW-0732">Signal</keyword>
<dbReference type="Gene3D" id="2.40.160.10">
    <property type="entry name" value="Porin"/>
    <property type="match status" value="1"/>
</dbReference>
<dbReference type="PANTHER" id="PTHR34596:SF2">
    <property type="entry name" value="CHITOPORIN"/>
    <property type="match status" value="1"/>
</dbReference>
<keyword evidence="2" id="KW-0813">Transport</keyword>
<protein>
    <submittedName>
        <fullName evidence="6">OprD family outer membrane porin</fullName>
    </submittedName>
</protein>
<feature type="compositionally biased region" description="Polar residues" evidence="4">
    <location>
        <begin position="105"/>
        <end position="130"/>
    </location>
</feature>
<dbReference type="Pfam" id="PF03573">
    <property type="entry name" value="OprD"/>
    <property type="match status" value="1"/>
</dbReference>
<sequence length="448" mass="48844">MSKLSPLPCAILGCNLALLASGSASAAGFLEDSKASVTLRNTYYNDDYREGQGVSKLEEWGQGFQLNYSSGFTQGTVGFGLDAIAQWGIRLDGGGRASATGPGTDFSTNADSRQPTNMFPRNSDGSSVNEFGSLSPAVKMRISKTELRYGVIEPNMPVLTLIDGRLLPQLFEGTQITSTDIDNLKLIGGQIEKVKDRGSSSYDSMKVSGALGDSNKFRYVGGDYQLGKSLTLQYYYGNLEDFYKQHFLGAIKTWDIGPGKLKADLRYFHSRPDGANGKGDANYSSSGFYGDGKTRGKVDNDLYSGLFTYSVGGHAISLGYQQSEGESYFPSINLGAGSGVYLITDGMLGRFGAAGEHAWQARYYYNFAAQGIPGLMAGMHYTRGDNIKANDYERKEFERITFISYTLQNGPLKGLGATISQSMYRTNQTGLRAQDEYKLMVKYEIPIF</sequence>
<keyword evidence="7" id="KW-1185">Reference proteome</keyword>
<dbReference type="PANTHER" id="PTHR34596">
    <property type="entry name" value="CHITOPORIN"/>
    <property type="match status" value="1"/>
</dbReference>